<reference evidence="5 6" key="1">
    <citation type="submission" date="2020-08" db="EMBL/GenBank/DDBJ databases">
        <title>Sequencing the genomes of 1000 actinobacteria strains.</title>
        <authorList>
            <person name="Klenk H.-P."/>
        </authorList>
    </citation>
    <scope>NUCLEOTIDE SEQUENCE [LARGE SCALE GENOMIC DNA]</scope>
    <source>
        <strain evidence="5 6">DSM 43768</strain>
    </source>
</reference>
<keyword evidence="6" id="KW-1185">Reference proteome</keyword>
<dbReference type="PANTHER" id="PTHR10900:SF77">
    <property type="entry name" value="FI19380P1"/>
    <property type="match status" value="1"/>
</dbReference>
<evidence type="ECO:0000256" key="1">
    <source>
        <dbReference type="ARBA" id="ARBA00022729"/>
    </source>
</evidence>
<sequence>MTAIATKRLGVGLALAVSLITLTACGTGSGAATAPNSSGTAPAPSASPPMAAESGDDASPEPAKTDEQFGMACSAMPDDGEGSFTGMADEPVATAASKNPLLSTLVSAVKRAGLVDTLNTAENITVFAPTNDAFAKIDKAVLKRVLADKKTLTDLLTYHVVRGRKTREDLKRGSFTTLQGGKVATVYTDDGYLVGDATVVCGNVRTRNATVYLIDTVLVPTS</sequence>
<proteinExistence type="predicted"/>
<dbReference type="GO" id="GO:0005615">
    <property type="term" value="C:extracellular space"/>
    <property type="evidence" value="ECO:0007669"/>
    <property type="project" value="TreeGrafter"/>
</dbReference>
<feature type="chain" id="PRO_5038865582" evidence="3">
    <location>
        <begin position="27"/>
        <end position="222"/>
    </location>
</feature>
<name>A0A7X0U2V5_9ACTN</name>
<organism evidence="5 6">
    <name type="scientific">Nonomuraea rubra</name>
    <dbReference type="NCBI Taxonomy" id="46180"/>
    <lineage>
        <taxon>Bacteria</taxon>
        <taxon>Bacillati</taxon>
        <taxon>Actinomycetota</taxon>
        <taxon>Actinomycetes</taxon>
        <taxon>Streptosporangiales</taxon>
        <taxon>Streptosporangiaceae</taxon>
        <taxon>Nonomuraea</taxon>
    </lineage>
</organism>
<accession>A0A7X0U2V5</accession>
<feature type="compositionally biased region" description="Low complexity" evidence="2">
    <location>
        <begin position="30"/>
        <end position="53"/>
    </location>
</feature>
<dbReference type="SUPFAM" id="SSF82153">
    <property type="entry name" value="FAS1 domain"/>
    <property type="match status" value="1"/>
</dbReference>
<dbReference type="InterPro" id="IPR036378">
    <property type="entry name" value="FAS1_dom_sf"/>
</dbReference>
<dbReference type="GO" id="GO:0007155">
    <property type="term" value="P:cell adhesion"/>
    <property type="evidence" value="ECO:0007669"/>
    <property type="project" value="TreeGrafter"/>
</dbReference>
<dbReference type="Proteomes" id="UP000565579">
    <property type="component" value="Unassembled WGS sequence"/>
</dbReference>
<dbReference type="FunFam" id="2.30.180.10:FF:000019">
    <property type="entry name" value="Cell surface lipoprotein"/>
    <property type="match status" value="1"/>
</dbReference>
<comment type="caution">
    <text evidence="5">The sequence shown here is derived from an EMBL/GenBank/DDBJ whole genome shotgun (WGS) entry which is preliminary data.</text>
</comment>
<evidence type="ECO:0000259" key="4">
    <source>
        <dbReference type="PROSITE" id="PS50213"/>
    </source>
</evidence>
<evidence type="ECO:0000313" key="5">
    <source>
        <dbReference type="EMBL" id="MBB6553232.1"/>
    </source>
</evidence>
<protein>
    <submittedName>
        <fullName evidence="5">Putative surface protein with fasciclin (FAS1) repeats</fullName>
    </submittedName>
</protein>
<dbReference type="PANTHER" id="PTHR10900">
    <property type="entry name" value="PERIOSTIN-RELATED"/>
    <property type="match status" value="1"/>
</dbReference>
<evidence type="ECO:0000256" key="2">
    <source>
        <dbReference type="SAM" id="MobiDB-lite"/>
    </source>
</evidence>
<feature type="region of interest" description="Disordered" evidence="2">
    <location>
        <begin position="30"/>
        <end position="66"/>
    </location>
</feature>
<keyword evidence="1 3" id="KW-0732">Signal</keyword>
<dbReference type="PROSITE" id="PS51257">
    <property type="entry name" value="PROKAR_LIPOPROTEIN"/>
    <property type="match status" value="1"/>
</dbReference>
<evidence type="ECO:0000256" key="3">
    <source>
        <dbReference type="SAM" id="SignalP"/>
    </source>
</evidence>
<dbReference type="GO" id="GO:0031012">
    <property type="term" value="C:extracellular matrix"/>
    <property type="evidence" value="ECO:0007669"/>
    <property type="project" value="TreeGrafter"/>
</dbReference>
<dbReference type="GO" id="GO:0050839">
    <property type="term" value="F:cell adhesion molecule binding"/>
    <property type="evidence" value="ECO:0007669"/>
    <property type="project" value="TreeGrafter"/>
</dbReference>
<dbReference type="PROSITE" id="PS50213">
    <property type="entry name" value="FAS1"/>
    <property type="match status" value="1"/>
</dbReference>
<evidence type="ECO:0000313" key="6">
    <source>
        <dbReference type="Proteomes" id="UP000565579"/>
    </source>
</evidence>
<dbReference type="Gene3D" id="2.30.180.10">
    <property type="entry name" value="FAS1 domain"/>
    <property type="match status" value="1"/>
</dbReference>
<feature type="domain" description="FAS1" evidence="4">
    <location>
        <begin position="89"/>
        <end position="218"/>
    </location>
</feature>
<dbReference type="InterPro" id="IPR050904">
    <property type="entry name" value="Adhesion/Biosynth-related"/>
</dbReference>
<dbReference type="GO" id="GO:0030198">
    <property type="term" value="P:extracellular matrix organization"/>
    <property type="evidence" value="ECO:0007669"/>
    <property type="project" value="TreeGrafter"/>
</dbReference>
<dbReference type="SMART" id="SM00554">
    <property type="entry name" value="FAS1"/>
    <property type="match status" value="1"/>
</dbReference>
<gene>
    <name evidence="5" type="ORF">HD593_008027</name>
</gene>
<dbReference type="RefSeq" id="WP_312904050.1">
    <property type="nucleotide sequence ID" value="NZ_JACHMI010000001.1"/>
</dbReference>
<feature type="signal peptide" evidence="3">
    <location>
        <begin position="1"/>
        <end position="26"/>
    </location>
</feature>
<dbReference type="Pfam" id="PF02469">
    <property type="entry name" value="Fasciclin"/>
    <property type="match status" value="1"/>
</dbReference>
<dbReference type="EMBL" id="JACHMI010000001">
    <property type="protein sequence ID" value="MBB6553232.1"/>
    <property type="molecule type" value="Genomic_DNA"/>
</dbReference>
<dbReference type="InterPro" id="IPR000782">
    <property type="entry name" value="FAS1_domain"/>
</dbReference>
<dbReference type="AlphaFoldDB" id="A0A7X0U2V5"/>